<dbReference type="InterPro" id="IPR032672">
    <property type="entry name" value="TmcA/NAT10/Kre33"/>
</dbReference>
<dbReference type="Proteomes" id="UP000295537">
    <property type="component" value="Unassembled WGS sequence"/>
</dbReference>
<evidence type="ECO:0000256" key="8">
    <source>
        <dbReference type="ARBA" id="ARBA00023315"/>
    </source>
</evidence>
<gene>
    <name evidence="9" type="primary">tmcA</name>
    <name evidence="14" type="ORF">EV693_10573</name>
</gene>
<dbReference type="InterPro" id="IPR038321">
    <property type="entry name" value="TmcA_C_sf"/>
</dbReference>
<dbReference type="GO" id="GO:0051391">
    <property type="term" value="P:tRNA acetylation"/>
    <property type="evidence" value="ECO:0007669"/>
    <property type="project" value="UniProtKB-UniRule"/>
</dbReference>
<dbReference type="Gene3D" id="1.20.120.890">
    <property type="entry name" value="tRNA(Met) cytidine acetyltransferase, tail domain"/>
    <property type="match status" value="1"/>
</dbReference>
<keyword evidence="7 9" id="KW-0694">RNA-binding</keyword>
<dbReference type="Pfam" id="PF17176">
    <property type="entry name" value="tRNA_bind_3"/>
    <property type="match status" value="1"/>
</dbReference>
<dbReference type="RefSeq" id="WP_132501204.1">
    <property type="nucleotide sequence ID" value="NZ_LVXA01000001.1"/>
</dbReference>
<evidence type="ECO:0000256" key="1">
    <source>
        <dbReference type="ARBA" id="ARBA00022490"/>
    </source>
</evidence>
<evidence type="ECO:0000256" key="7">
    <source>
        <dbReference type="ARBA" id="ARBA00022884"/>
    </source>
</evidence>
<dbReference type="InterPro" id="IPR024914">
    <property type="entry name" value="tRNA_acetyltr_TmcA"/>
</dbReference>
<feature type="binding site" evidence="9">
    <location>
        <position position="148"/>
    </location>
    <ligand>
        <name>ATP</name>
        <dbReference type="ChEBI" id="CHEBI:30616"/>
    </ligand>
</feature>
<keyword evidence="15" id="KW-1185">Reference proteome</keyword>
<dbReference type="InterPro" id="IPR033442">
    <property type="entry name" value="TmcA_tRNA_bind"/>
</dbReference>
<evidence type="ECO:0000256" key="6">
    <source>
        <dbReference type="ARBA" id="ARBA00022840"/>
    </source>
</evidence>
<dbReference type="CDD" id="cd04301">
    <property type="entry name" value="NAT_SF"/>
    <property type="match status" value="1"/>
</dbReference>
<comment type="catalytic activity">
    <reaction evidence="9">
        <text>cytidine(34) in elongator tRNA(Met) + acetyl-CoA + ATP + H2O = N(4)-acetylcytidine(34) in elongator tRNA(Met) + ADP + phosphate + CoA + H(+)</text>
        <dbReference type="Rhea" id="RHEA:43788"/>
        <dbReference type="Rhea" id="RHEA-COMP:10693"/>
        <dbReference type="Rhea" id="RHEA-COMP:10694"/>
        <dbReference type="ChEBI" id="CHEBI:15377"/>
        <dbReference type="ChEBI" id="CHEBI:15378"/>
        <dbReference type="ChEBI" id="CHEBI:30616"/>
        <dbReference type="ChEBI" id="CHEBI:43474"/>
        <dbReference type="ChEBI" id="CHEBI:57287"/>
        <dbReference type="ChEBI" id="CHEBI:57288"/>
        <dbReference type="ChEBI" id="CHEBI:74900"/>
        <dbReference type="ChEBI" id="CHEBI:82748"/>
        <dbReference type="ChEBI" id="CHEBI:456216"/>
        <dbReference type="EC" id="2.3.1.193"/>
    </reaction>
</comment>
<dbReference type="GO" id="GO:0002101">
    <property type="term" value="P:tRNA wobble cytosine modification"/>
    <property type="evidence" value="ECO:0007669"/>
    <property type="project" value="UniProtKB-UniRule"/>
</dbReference>
<evidence type="ECO:0000313" key="14">
    <source>
        <dbReference type="EMBL" id="TCP17606.1"/>
    </source>
</evidence>
<dbReference type="Pfam" id="PF08351">
    <property type="entry name" value="TmcA_N"/>
    <property type="match status" value="1"/>
</dbReference>
<evidence type="ECO:0000313" key="15">
    <source>
        <dbReference type="Proteomes" id="UP000295537"/>
    </source>
</evidence>
<feature type="domain" description="tRNA(Met) cytidine acetyltransferase TmcA tRNA-binding" evidence="13">
    <location>
        <begin position="500"/>
        <end position="572"/>
    </location>
</feature>
<comment type="subcellular location">
    <subcellularLocation>
        <location evidence="9">Cytoplasm</location>
    </subcellularLocation>
</comment>
<evidence type="ECO:0000259" key="11">
    <source>
        <dbReference type="Pfam" id="PF08351"/>
    </source>
</evidence>
<dbReference type="Gene3D" id="3.40.50.300">
    <property type="entry name" value="P-loop containing nucleotide triphosphate hydrolases"/>
    <property type="match status" value="1"/>
</dbReference>
<dbReference type="OrthoDB" id="5578851at2"/>
<comment type="function">
    <text evidence="9">Catalyzes the formation of N(4)-acetylcytidine (ac(4)C) at the wobble position of tRNA(Met), by using acetyl-CoA as an acetyl donor and ATP (or GTP).</text>
</comment>
<dbReference type="PANTHER" id="PTHR10925:SF5">
    <property type="entry name" value="RNA CYTIDINE ACETYLTRANSFERASE"/>
    <property type="match status" value="1"/>
</dbReference>
<feature type="domain" description="TcmA/NAT10 helicase" evidence="10">
    <location>
        <begin position="164"/>
        <end position="315"/>
    </location>
</feature>
<sequence>MRKLVIITAYSPTIPVNCLRLSEEKSESSVAFSNARCLLGQEFPCAIYDMRSKQGVSLHLEALAIVAGTISANGTLFLICPNWENLANCLDNDSLRWHSSLIVTPNFYRHFKQLVREFKFEVVSDFPACLPSSSGHFCSKNCNLTAEQADIFAKLPTHYADVHLITAPRGRGKSTLAGKLADLLAQTENVIITARSQASLPQFWQQTLSHLNLRFIAPDKLVQLIENQEISYDSWLFVDEAASLPLPMLRHFCHTFRKLVLSTTTYHYEGTGRGFSLKLPTQIKRTLAHWQLTEPLRFSKNDPLEQFIHRLLLLEDDLNPNPDSLSCFYQLLAYAHYKTTPTDLRRLFDAADQHLYKSIDEQQLQGGIWAISEGGISEELTQAIWRGERRPQGNLVAQYLCFQGNLPKACQLQSIRISRLAVQPHLQRQGIGKRLVSQFILQKKREKRPLDFISVSFGLSIELFAFWQHCGFHLVQITPTAEASSGHHSAIMLYPISEQGNIFVEQAKKRWQRDCWLLPFAQKFVDFLPPKNLSRTVLNEADWQNIIGFAYAKRTLSSCYASLYRLNKYQPIHGFLADNQKTYSKDELTKLRLHIQKRLPSEIAANRSS</sequence>
<dbReference type="AlphaFoldDB" id="A0A4V2SK04"/>
<dbReference type="Gene3D" id="3.40.50.11040">
    <property type="match status" value="1"/>
</dbReference>
<feature type="binding site" evidence="9">
    <location>
        <position position="462"/>
    </location>
    <ligand>
        <name>acetyl-CoA</name>
        <dbReference type="ChEBI" id="CHEBI:57288"/>
    </ligand>
</feature>
<evidence type="ECO:0000259" key="12">
    <source>
        <dbReference type="Pfam" id="PF13718"/>
    </source>
</evidence>
<dbReference type="GO" id="GO:0005737">
    <property type="term" value="C:cytoplasm"/>
    <property type="evidence" value="ECO:0007669"/>
    <property type="project" value="UniProtKB-SubCell"/>
</dbReference>
<keyword evidence="1 9" id="KW-0963">Cytoplasm</keyword>
<feature type="domain" description="N-acetyltransferase" evidence="12">
    <location>
        <begin position="443"/>
        <end position="496"/>
    </location>
</feature>
<feature type="binding site" evidence="9">
    <location>
        <position position="297"/>
    </location>
    <ligand>
        <name>ATP</name>
        <dbReference type="ChEBI" id="CHEBI:30616"/>
    </ligand>
</feature>
<feature type="domain" description="N-acetyltransferase" evidence="12">
    <location>
        <begin position="331"/>
        <end position="438"/>
    </location>
</feature>
<evidence type="ECO:0000259" key="13">
    <source>
        <dbReference type="Pfam" id="PF17176"/>
    </source>
</evidence>
<dbReference type="InterPro" id="IPR027417">
    <property type="entry name" value="P-loop_NTPase"/>
</dbReference>
<dbReference type="Pfam" id="PF05127">
    <property type="entry name" value="NAT10_TcmA_helicase"/>
    <property type="match status" value="1"/>
</dbReference>
<dbReference type="Pfam" id="PF13718">
    <property type="entry name" value="GNAT_acetyltr_2"/>
    <property type="match status" value="2"/>
</dbReference>
<dbReference type="PANTHER" id="PTHR10925">
    <property type="entry name" value="N-ACETYLTRANSFERASE 10"/>
    <property type="match status" value="1"/>
</dbReference>
<proteinExistence type="inferred from homology"/>
<dbReference type="Gene3D" id="3.40.630.30">
    <property type="match status" value="1"/>
</dbReference>
<dbReference type="GO" id="GO:0051392">
    <property type="term" value="F:tRNA cytidine N4-acetyltransferase activity"/>
    <property type="evidence" value="ECO:0007669"/>
    <property type="project" value="UniProtKB-UniRule"/>
</dbReference>
<dbReference type="GO" id="GO:1990883">
    <property type="term" value="F:18S rRNA cytidine N-acetyltransferase activity"/>
    <property type="evidence" value="ECO:0007669"/>
    <property type="project" value="TreeGrafter"/>
</dbReference>
<dbReference type="GO" id="GO:0005524">
    <property type="term" value="F:ATP binding"/>
    <property type="evidence" value="ECO:0007669"/>
    <property type="project" value="UniProtKB-UniRule"/>
</dbReference>
<evidence type="ECO:0000259" key="10">
    <source>
        <dbReference type="Pfam" id="PF05127"/>
    </source>
</evidence>
<dbReference type="GO" id="GO:0000049">
    <property type="term" value="F:tRNA binding"/>
    <property type="evidence" value="ECO:0007669"/>
    <property type="project" value="UniProtKB-UniRule"/>
</dbReference>
<dbReference type="InterPro" id="IPR013562">
    <property type="entry name" value="TmcA/NAT10_N"/>
</dbReference>
<name>A0A4V2SK04_9PAST</name>
<organism evidence="14 15">
    <name type="scientific">Nicoletella semolina</name>
    <dbReference type="NCBI Taxonomy" id="271160"/>
    <lineage>
        <taxon>Bacteria</taxon>
        <taxon>Pseudomonadati</taxon>
        <taxon>Pseudomonadota</taxon>
        <taxon>Gammaproteobacteria</taxon>
        <taxon>Pasteurellales</taxon>
        <taxon>Pasteurellaceae</taxon>
        <taxon>Nicoletella</taxon>
    </lineage>
</organism>
<keyword evidence="8 9" id="KW-0012">Acyltransferase</keyword>
<reference evidence="14 15" key="1">
    <citation type="submission" date="2019-03" db="EMBL/GenBank/DDBJ databases">
        <title>Genomic Encyclopedia of Type Strains, Phase IV (KMG-IV): sequencing the most valuable type-strain genomes for metagenomic binning, comparative biology and taxonomic classification.</title>
        <authorList>
            <person name="Goeker M."/>
        </authorList>
    </citation>
    <scope>NUCLEOTIDE SEQUENCE [LARGE SCALE GENOMIC DNA]</scope>
    <source>
        <strain evidence="14 15">DSM 16380</strain>
    </source>
</reference>
<comment type="caution">
    <text evidence="14">The sequence shown here is derived from an EMBL/GenBank/DDBJ whole genome shotgun (WGS) entry which is preliminary data.</text>
</comment>
<evidence type="ECO:0000256" key="4">
    <source>
        <dbReference type="ARBA" id="ARBA00022694"/>
    </source>
</evidence>
<keyword evidence="6 9" id="KW-0067">ATP-binding</keyword>
<comment type="caution">
    <text evidence="9">Lacks conserved residue(s) required for the propagation of feature annotation.</text>
</comment>
<keyword evidence="5 9" id="KW-0547">Nucleotide-binding</keyword>
<dbReference type="EMBL" id="SLXJ01000005">
    <property type="protein sequence ID" value="TCP17606.1"/>
    <property type="molecule type" value="Genomic_DNA"/>
</dbReference>
<protein>
    <recommendedName>
        <fullName evidence="9">tRNA(Met) cytidine acetyltransferase TmcA</fullName>
        <ecNumber evidence="9">2.3.1.193</ecNumber>
    </recommendedName>
</protein>
<evidence type="ECO:0000256" key="2">
    <source>
        <dbReference type="ARBA" id="ARBA00022555"/>
    </source>
</evidence>
<evidence type="ECO:0000256" key="5">
    <source>
        <dbReference type="ARBA" id="ARBA00022741"/>
    </source>
</evidence>
<dbReference type="HAMAP" id="MF_01886">
    <property type="entry name" value="tRNA_acetyltr_TmcA"/>
    <property type="match status" value="1"/>
</dbReference>
<dbReference type="GO" id="GO:1904812">
    <property type="term" value="P:rRNA acetylation involved in maturation of SSU-rRNA"/>
    <property type="evidence" value="ECO:0007669"/>
    <property type="project" value="TreeGrafter"/>
</dbReference>
<evidence type="ECO:0000256" key="3">
    <source>
        <dbReference type="ARBA" id="ARBA00022679"/>
    </source>
</evidence>
<dbReference type="EC" id="2.3.1.193" evidence="9"/>
<evidence type="ECO:0000256" key="9">
    <source>
        <dbReference type="HAMAP-Rule" id="MF_01886"/>
    </source>
</evidence>
<feature type="domain" description="TmcA/NAT10 N-terminal" evidence="11">
    <location>
        <begin position="23"/>
        <end position="118"/>
    </location>
</feature>
<dbReference type="SUPFAM" id="SSF55729">
    <property type="entry name" value="Acyl-CoA N-acyltransferases (Nat)"/>
    <property type="match status" value="1"/>
</dbReference>
<keyword evidence="2 9" id="KW-0820">tRNA-binding</keyword>
<dbReference type="InterPro" id="IPR007807">
    <property type="entry name" value="TcmA/NAT10_helicase"/>
</dbReference>
<accession>A0A4V2SK04</accession>
<dbReference type="SUPFAM" id="SSF52540">
    <property type="entry name" value="P-loop containing nucleoside triphosphate hydrolases"/>
    <property type="match status" value="1"/>
</dbReference>
<dbReference type="InterPro" id="IPR016181">
    <property type="entry name" value="Acyl_CoA_acyltransferase"/>
</dbReference>
<comment type="similarity">
    <text evidence="9">Belongs to the TmcA family.</text>
</comment>
<keyword evidence="3 9" id="KW-0808">Transferase</keyword>
<dbReference type="InterPro" id="IPR000182">
    <property type="entry name" value="GNAT_dom"/>
</dbReference>
<keyword evidence="4 9" id="KW-0819">tRNA processing</keyword>